<reference evidence="1" key="2">
    <citation type="submission" date="2022-10" db="EMBL/GenBank/DDBJ databases">
        <authorList>
            <person name="Ngo T.-E."/>
        </authorList>
    </citation>
    <scope>NUCLEOTIDE SEQUENCE</scope>
    <source>
        <strain evidence="1">JHB</strain>
    </source>
</reference>
<organism evidence="1">
    <name type="scientific">Moorena producens (strain JHB)</name>
    <dbReference type="NCBI Taxonomy" id="1454205"/>
    <lineage>
        <taxon>Bacteria</taxon>
        <taxon>Bacillati</taxon>
        <taxon>Cyanobacteriota</taxon>
        <taxon>Cyanophyceae</taxon>
        <taxon>Coleofasciculales</taxon>
        <taxon>Coleofasciculaceae</taxon>
        <taxon>Moorena</taxon>
    </lineage>
</organism>
<protein>
    <submittedName>
        <fullName evidence="1">Uncharacterized protein</fullName>
    </submittedName>
</protein>
<proteinExistence type="predicted"/>
<gene>
    <name evidence="1" type="ORF">BJP36_39845</name>
</gene>
<dbReference type="AlphaFoldDB" id="A0A9Q9SV54"/>
<evidence type="ECO:0000313" key="1">
    <source>
        <dbReference type="EMBL" id="WAN70210.1"/>
    </source>
</evidence>
<accession>A0A9Q9SV54</accession>
<name>A0A9Q9SV54_MOOP1</name>
<dbReference type="Proteomes" id="UP000176944">
    <property type="component" value="Chromosome"/>
</dbReference>
<dbReference type="EMBL" id="CP017708">
    <property type="protein sequence ID" value="WAN70210.1"/>
    <property type="molecule type" value="Genomic_DNA"/>
</dbReference>
<reference evidence="1" key="1">
    <citation type="journal article" date="2017" name="Proc. Natl. Acad. Sci. U.S.A.">
        <title>Comparative genomics uncovers the prolific and distinctive metabolic potential of the cyanobacterial genus Moorea.</title>
        <authorList>
            <person name="Leao T."/>
            <person name="Castelao G."/>
            <person name="Korobeynikov A."/>
            <person name="Monroe E.A."/>
            <person name="Podell S."/>
            <person name="Glukhov E."/>
            <person name="Allen E.E."/>
            <person name="Gerwick W.H."/>
            <person name="Gerwick L."/>
        </authorList>
    </citation>
    <scope>NUCLEOTIDE SEQUENCE</scope>
    <source>
        <strain evidence="1">JHB</strain>
    </source>
</reference>
<sequence length="77" mass="8122">MTSKLTSNPSGYQSDQSEEINGRCTLIITPEAHGSGDFFLGALSVAELNSPRVAPVDVAITASAGCWLRANFSRGFC</sequence>